<dbReference type="RefSeq" id="WP_007260316.1">
    <property type="nucleotide sequence ID" value="NZ_AOHZ01000071.1"/>
</dbReference>
<dbReference type="CDD" id="cd06345">
    <property type="entry name" value="PBP1_ABC_ligand_binding-like"/>
    <property type="match status" value="1"/>
</dbReference>
<dbReference type="Proteomes" id="UP000011602">
    <property type="component" value="Unassembled WGS sequence"/>
</dbReference>
<dbReference type="eggNOG" id="arCOG01020">
    <property type="taxonomic scope" value="Archaea"/>
</dbReference>
<evidence type="ECO:0000259" key="3">
    <source>
        <dbReference type="Pfam" id="PF13458"/>
    </source>
</evidence>
<feature type="compositionally biased region" description="Low complexity" evidence="2">
    <location>
        <begin position="1"/>
        <end position="23"/>
    </location>
</feature>
<reference evidence="4 5" key="1">
    <citation type="journal article" date="2014" name="PLoS Genet.">
        <title>Phylogenetically driven sequencing of extremely halophilic archaea reveals strategies for static and dynamic osmo-response.</title>
        <authorList>
            <person name="Becker E.A."/>
            <person name="Seitzer P.M."/>
            <person name="Tritt A."/>
            <person name="Larsen D."/>
            <person name="Krusor M."/>
            <person name="Yao A.I."/>
            <person name="Wu D."/>
            <person name="Madern D."/>
            <person name="Eisen J.A."/>
            <person name="Darling A.E."/>
            <person name="Facciotti M.T."/>
        </authorList>
    </citation>
    <scope>NUCLEOTIDE SEQUENCE [LARGE SCALE GENOMIC DNA]</scope>
    <source>
        <strain evidence="4 5">JCM 12255</strain>
    </source>
</reference>
<name>L9WUV0_9EURY</name>
<evidence type="ECO:0000313" key="5">
    <source>
        <dbReference type="Proteomes" id="UP000011602"/>
    </source>
</evidence>
<comment type="caution">
    <text evidence="4">The sequence shown here is derived from an EMBL/GenBank/DDBJ whole genome shotgun (WGS) entry which is preliminary data.</text>
</comment>
<evidence type="ECO:0000256" key="2">
    <source>
        <dbReference type="SAM" id="MobiDB-lite"/>
    </source>
</evidence>
<dbReference type="PATRIC" id="fig|1227499.3.peg.3127"/>
<proteinExistence type="predicted"/>
<dbReference type="PANTHER" id="PTHR30483">
    <property type="entry name" value="LEUCINE-SPECIFIC-BINDING PROTEIN"/>
    <property type="match status" value="1"/>
</dbReference>
<dbReference type="SUPFAM" id="SSF53822">
    <property type="entry name" value="Periplasmic binding protein-like I"/>
    <property type="match status" value="1"/>
</dbReference>
<dbReference type="STRING" id="1227499.C493_15253"/>
<feature type="region of interest" description="Disordered" evidence="2">
    <location>
        <begin position="1"/>
        <end position="26"/>
    </location>
</feature>
<dbReference type="Pfam" id="PF13458">
    <property type="entry name" value="Peripla_BP_6"/>
    <property type="match status" value="1"/>
</dbReference>
<dbReference type="AlphaFoldDB" id="L9WUV0"/>
<dbReference type="InterPro" id="IPR028082">
    <property type="entry name" value="Peripla_BP_I"/>
</dbReference>
<sequence>MSRRSASQQLSSSSETASESGSRLNRRRVLATTAGATSLSLAGCLSSYETIGSSDDEEPITIGVLAPQPKSDYVGRSMERAAALAVDELNEDGGLLGRDVELVVGDTNGSPLEAKREYQRLVLEENADVTTGVFDSLALRNIMDDIAEQETIHLTSGAATTAASQLVAEDYERYKYHFRVGPTNDRHLGQAQVDFVDAVADDVGWESVALLAEDYEWSREPWDVITETLEETGVDIAMDERYPPATNDFSEIYESVADAGADMALIAAAHTGNDALLDWSYPNKPEVPPQPQPFAFGGIHVPLQMPGYYDQTDGACEYAIGVISATADSEFPGGTGAFVDAYQKKHDGATPVYTGYHTYDAVTVFADVVADRETLETDELISALEAVTFDGVIGTVEFYDETNPYPHDLVYVEEETLFFQWQETDDGEGVQEIIWPEEHATTNAHGEYVTPEWL</sequence>
<dbReference type="InterPro" id="IPR051010">
    <property type="entry name" value="BCAA_transport"/>
</dbReference>
<dbReference type="EMBL" id="AOHZ01000071">
    <property type="protein sequence ID" value="ELY52966.1"/>
    <property type="molecule type" value="Genomic_DNA"/>
</dbReference>
<dbReference type="Gene3D" id="3.40.50.2300">
    <property type="match status" value="2"/>
</dbReference>
<dbReference type="InterPro" id="IPR028081">
    <property type="entry name" value="Leu-bd"/>
</dbReference>
<organism evidence="4 5">
    <name type="scientific">Natronolimnohabitans innermongolicus JCM 12255</name>
    <dbReference type="NCBI Taxonomy" id="1227499"/>
    <lineage>
        <taxon>Archaea</taxon>
        <taxon>Methanobacteriati</taxon>
        <taxon>Methanobacteriota</taxon>
        <taxon>Stenosarchaea group</taxon>
        <taxon>Halobacteria</taxon>
        <taxon>Halobacteriales</taxon>
        <taxon>Natrialbaceae</taxon>
        <taxon>Natronolimnohabitans</taxon>
    </lineage>
</organism>
<gene>
    <name evidence="4" type="ORF">C493_15253</name>
</gene>
<dbReference type="PANTHER" id="PTHR30483:SF6">
    <property type="entry name" value="PERIPLASMIC BINDING PROTEIN OF ABC TRANSPORTER FOR NATURAL AMINO ACIDS"/>
    <property type="match status" value="1"/>
</dbReference>
<evidence type="ECO:0000313" key="4">
    <source>
        <dbReference type="EMBL" id="ELY52966.1"/>
    </source>
</evidence>
<protein>
    <submittedName>
        <fullName evidence="4">Branched-chain amino acid ABC transporter substrate-binding protein</fullName>
    </submittedName>
</protein>
<keyword evidence="1" id="KW-0732">Signal</keyword>
<evidence type="ECO:0000256" key="1">
    <source>
        <dbReference type="ARBA" id="ARBA00022729"/>
    </source>
</evidence>
<feature type="domain" description="Leucine-binding protein" evidence="3">
    <location>
        <begin position="59"/>
        <end position="410"/>
    </location>
</feature>
<accession>L9WUV0</accession>
<keyword evidence="5" id="KW-1185">Reference proteome</keyword>
<dbReference type="OrthoDB" id="200499at2157"/>